<dbReference type="OrthoDB" id="773173at2"/>
<dbReference type="AlphaFoldDB" id="A0A5S9IR16"/>
<dbReference type="EMBL" id="AP019860">
    <property type="protein sequence ID" value="BBM86324.1"/>
    <property type="molecule type" value="Genomic_DNA"/>
</dbReference>
<dbReference type="KEGG" id="uam:UABAM_04710"/>
<accession>A0A5S9IR16</accession>
<reference evidence="1 2" key="1">
    <citation type="submission" date="2019-08" db="EMBL/GenBank/DDBJ databases">
        <title>Complete genome sequence of Candidatus Uab amorphum.</title>
        <authorList>
            <person name="Shiratori T."/>
            <person name="Suzuki S."/>
            <person name="Kakizawa Y."/>
            <person name="Ishida K."/>
        </authorList>
    </citation>
    <scope>NUCLEOTIDE SEQUENCE [LARGE SCALE GENOMIC DNA]</scope>
    <source>
        <strain evidence="1 2">SRT547</strain>
    </source>
</reference>
<organism evidence="1 2">
    <name type="scientific">Uabimicrobium amorphum</name>
    <dbReference type="NCBI Taxonomy" id="2596890"/>
    <lineage>
        <taxon>Bacteria</taxon>
        <taxon>Pseudomonadati</taxon>
        <taxon>Planctomycetota</taxon>
        <taxon>Candidatus Uabimicrobiia</taxon>
        <taxon>Candidatus Uabimicrobiales</taxon>
        <taxon>Candidatus Uabimicrobiaceae</taxon>
        <taxon>Candidatus Uabimicrobium</taxon>
    </lineage>
</organism>
<gene>
    <name evidence="1" type="ORF">UABAM_04710</name>
</gene>
<sequence>MKEKGILLGEMQAKLLQKIEELTLYTIEQEKKIQQMSKEKIKMENKLLRRIEKLESAVKNK</sequence>
<evidence type="ECO:0000313" key="2">
    <source>
        <dbReference type="Proteomes" id="UP000326354"/>
    </source>
</evidence>
<name>A0A5S9IR16_UABAM</name>
<protein>
    <submittedName>
        <fullName evidence="1">Uncharacterized protein</fullName>
    </submittedName>
</protein>
<proteinExistence type="predicted"/>
<evidence type="ECO:0000313" key="1">
    <source>
        <dbReference type="EMBL" id="BBM86324.1"/>
    </source>
</evidence>
<keyword evidence="2" id="KW-1185">Reference proteome</keyword>
<dbReference type="RefSeq" id="WP_151970388.1">
    <property type="nucleotide sequence ID" value="NZ_AP019860.1"/>
</dbReference>
<dbReference type="Proteomes" id="UP000326354">
    <property type="component" value="Chromosome"/>
</dbReference>